<dbReference type="Pfam" id="PF00191">
    <property type="entry name" value="Annexin"/>
    <property type="match status" value="1"/>
</dbReference>
<dbReference type="InterPro" id="IPR037104">
    <property type="entry name" value="Annexin_sf"/>
</dbReference>
<evidence type="ECO:0000256" key="1">
    <source>
        <dbReference type="ARBA" id="ARBA00007831"/>
    </source>
</evidence>
<reference evidence="5 6" key="2">
    <citation type="submission" date="2024-07" db="EMBL/GenBank/DDBJ databases">
        <authorList>
            <person name="Akdeniz Z."/>
        </authorList>
    </citation>
    <scope>NUCLEOTIDE SEQUENCE [LARGE SCALE GENOMIC DNA]</scope>
</reference>
<dbReference type="GO" id="GO:0001786">
    <property type="term" value="F:phosphatidylserine binding"/>
    <property type="evidence" value="ECO:0007669"/>
    <property type="project" value="TreeGrafter"/>
</dbReference>
<dbReference type="PANTHER" id="PTHR10502">
    <property type="entry name" value="ANNEXIN"/>
    <property type="match status" value="1"/>
</dbReference>
<dbReference type="PROSITE" id="PS51897">
    <property type="entry name" value="ANNEXIN_2"/>
    <property type="match status" value="1"/>
</dbReference>
<name>A0AA86NTB0_9EUKA</name>
<evidence type="ECO:0000313" key="4">
    <source>
        <dbReference type="EMBL" id="CAI9925304.1"/>
    </source>
</evidence>
<dbReference type="GO" id="GO:0005886">
    <property type="term" value="C:plasma membrane"/>
    <property type="evidence" value="ECO:0007669"/>
    <property type="project" value="TreeGrafter"/>
</dbReference>
<dbReference type="GO" id="GO:0005509">
    <property type="term" value="F:calcium ion binding"/>
    <property type="evidence" value="ECO:0007669"/>
    <property type="project" value="InterPro"/>
</dbReference>
<sequence length="413" mass="47449">MFRQFLFIIQYSKIILYYFRFVLSKFHILVVLNQITPSAASREAITSTMQCQFFSGPNESIQVQYFKIDSICVKVYTRLIDFCRPAPPGELESTTSPVYEFPPLQKMQLADHVQTAQDLHLTLQTPDQEQQILDAVLKCAPDDLALVCQAYAACYGKCLHLALKKYTSGHFGRLVDGCFEARYRFWAERLHDAFKDINDKRSIIELVLMADQEDFKHLIKTYFLLYGECLVHQIGDELGKHDWAHLVHGWANQFRYARNSPDLDAEHVYSSLQLEKKEQEEQVHEALIRVLCTSTAEEFQRICASYEAKYVTTLRQAIEKKYAGRCEQAFLIAHDFLLSPAKACAFVLHQSLKASRVRDRSLISTTVLFRNLHAADVNASYATYGNLALDLKDSLKGWYEKAEIQLWGANVAK</sequence>
<dbReference type="PANTHER" id="PTHR10502:SF102">
    <property type="entry name" value="ANNEXIN B11"/>
    <property type="match status" value="1"/>
</dbReference>
<reference evidence="4" key="1">
    <citation type="submission" date="2023-06" db="EMBL/GenBank/DDBJ databases">
        <authorList>
            <person name="Kurt Z."/>
        </authorList>
    </citation>
    <scope>NUCLEOTIDE SEQUENCE</scope>
</reference>
<dbReference type="AlphaFoldDB" id="A0AA86NTB0"/>
<comment type="caution">
    <text evidence="4">The sequence shown here is derived from an EMBL/GenBank/DDBJ whole genome shotgun (WGS) entry which is preliminary data.</text>
</comment>
<dbReference type="EMBL" id="CAXDID020000056">
    <property type="protein sequence ID" value="CAL6007627.1"/>
    <property type="molecule type" value="Genomic_DNA"/>
</dbReference>
<evidence type="ECO:0000256" key="3">
    <source>
        <dbReference type="ARBA" id="ARBA00023216"/>
    </source>
</evidence>
<dbReference type="SUPFAM" id="SSF47874">
    <property type="entry name" value="Annexin"/>
    <property type="match status" value="1"/>
</dbReference>
<dbReference type="EMBL" id="CATOUU010000341">
    <property type="protein sequence ID" value="CAI9925304.1"/>
    <property type="molecule type" value="Genomic_DNA"/>
</dbReference>
<keyword evidence="6" id="KW-1185">Reference proteome</keyword>
<dbReference type="GO" id="GO:0005544">
    <property type="term" value="F:calcium-dependent phospholipid binding"/>
    <property type="evidence" value="ECO:0007669"/>
    <property type="project" value="InterPro"/>
</dbReference>
<organism evidence="4">
    <name type="scientific">Hexamita inflata</name>
    <dbReference type="NCBI Taxonomy" id="28002"/>
    <lineage>
        <taxon>Eukaryota</taxon>
        <taxon>Metamonada</taxon>
        <taxon>Diplomonadida</taxon>
        <taxon>Hexamitidae</taxon>
        <taxon>Hexamitinae</taxon>
        <taxon>Hexamita</taxon>
    </lineage>
</organism>
<dbReference type="Proteomes" id="UP001642409">
    <property type="component" value="Unassembled WGS sequence"/>
</dbReference>
<dbReference type="InterPro" id="IPR018502">
    <property type="entry name" value="Annexin_repeat"/>
</dbReference>
<gene>
    <name evidence="4" type="ORF">HINF_LOCUS12949</name>
    <name evidence="5" type="ORF">HINF_LOCUS20726</name>
</gene>
<evidence type="ECO:0000313" key="5">
    <source>
        <dbReference type="EMBL" id="CAL6007627.1"/>
    </source>
</evidence>
<comment type="similarity">
    <text evidence="1">Belongs to the annexin family.</text>
</comment>
<evidence type="ECO:0000313" key="6">
    <source>
        <dbReference type="Proteomes" id="UP001642409"/>
    </source>
</evidence>
<proteinExistence type="inferred from homology"/>
<evidence type="ECO:0000256" key="2">
    <source>
        <dbReference type="ARBA" id="ARBA00022737"/>
    </source>
</evidence>
<keyword evidence="2" id="KW-0677">Repeat</keyword>
<protein>
    <submittedName>
        <fullName evidence="4">Annexin 2</fullName>
    </submittedName>
    <submittedName>
        <fullName evidence="5">Annexin_2</fullName>
    </submittedName>
</protein>
<dbReference type="Gene3D" id="1.10.220.10">
    <property type="entry name" value="Annexin"/>
    <property type="match status" value="4"/>
</dbReference>
<accession>A0AA86NTB0</accession>
<dbReference type="GO" id="GO:0005737">
    <property type="term" value="C:cytoplasm"/>
    <property type="evidence" value="ECO:0007669"/>
    <property type="project" value="TreeGrafter"/>
</dbReference>
<keyword evidence="3" id="KW-0041">Annexin</keyword>